<evidence type="ECO:0000259" key="6">
    <source>
        <dbReference type="Pfam" id="PF00107"/>
    </source>
</evidence>
<evidence type="ECO:0000256" key="5">
    <source>
        <dbReference type="ARBA" id="ARBA00023002"/>
    </source>
</evidence>
<feature type="domain" description="Alcohol dehydrogenase-like N-terminal" evidence="7">
    <location>
        <begin position="29"/>
        <end position="123"/>
    </location>
</feature>
<dbReference type="SUPFAM" id="SSF51735">
    <property type="entry name" value="NAD(P)-binding Rossmann-fold domains"/>
    <property type="match status" value="1"/>
</dbReference>
<dbReference type="PANTHER" id="PTHR43350:SF11">
    <property type="entry name" value="ENOYL REDUCTASE (ER) DOMAIN-CONTAINING PROTEIN"/>
    <property type="match status" value="1"/>
</dbReference>
<protein>
    <recommendedName>
        <fullName evidence="10">Alcohol dehydrogenase</fullName>
    </recommendedName>
</protein>
<comment type="cofactor">
    <cofactor evidence="1">
        <name>Zn(2+)</name>
        <dbReference type="ChEBI" id="CHEBI:29105"/>
    </cofactor>
</comment>
<proteinExistence type="inferred from homology"/>
<dbReference type="InterPro" id="IPR013149">
    <property type="entry name" value="ADH-like_C"/>
</dbReference>
<keyword evidence="9" id="KW-1185">Reference proteome</keyword>
<dbReference type="GO" id="GO:0046872">
    <property type="term" value="F:metal ion binding"/>
    <property type="evidence" value="ECO:0007669"/>
    <property type="project" value="UniProtKB-KW"/>
</dbReference>
<evidence type="ECO:0000256" key="4">
    <source>
        <dbReference type="ARBA" id="ARBA00022833"/>
    </source>
</evidence>
<evidence type="ECO:0000259" key="7">
    <source>
        <dbReference type="Pfam" id="PF08240"/>
    </source>
</evidence>
<evidence type="ECO:0000256" key="2">
    <source>
        <dbReference type="ARBA" id="ARBA00008072"/>
    </source>
</evidence>
<dbReference type="Gene3D" id="3.40.50.720">
    <property type="entry name" value="NAD(P)-binding Rossmann-like Domain"/>
    <property type="match status" value="1"/>
</dbReference>
<dbReference type="Proteomes" id="UP001219568">
    <property type="component" value="Unassembled WGS sequence"/>
</dbReference>
<evidence type="ECO:0000256" key="3">
    <source>
        <dbReference type="ARBA" id="ARBA00022723"/>
    </source>
</evidence>
<name>A0AAD6IAH2_PENCN</name>
<gene>
    <name evidence="8" type="ORF">N7460_007877</name>
</gene>
<dbReference type="GO" id="GO:0016491">
    <property type="term" value="F:oxidoreductase activity"/>
    <property type="evidence" value="ECO:0007669"/>
    <property type="project" value="UniProtKB-KW"/>
</dbReference>
<dbReference type="InterPro" id="IPR013154">
    <property type="entry name" value="ADH-like_N"/>
</dbReference>
<evidence type="ECO:0000313" key="8">
    <source>
        <dbReference type="EMBL" id="KAJ6038106.1"/>
    </source>
</evidence>
<keyword evidence="4" id="KW-0862">Zinc</keyword>
<accession>A0AAD6IAH2</accession>
<comment type="caution">
    <text evidence="8">The sequence shown here is derived from an EMBL/GenBank/DDBJ whole genome shotgun (WGS) entry which is preliminary data.</text>
</comment>
<dbReference type="Pfam" id="PF00107">
    <property type="entry name" value="ADH_zinc_N"/>
    <property type="match status" value="1"/>
</dbReference>
<dbReference type="Gene3D" id="3.90.180.10">
    <property type="entry name" value="Medium-chain alcohol dehydrogenases, catalytic domain"/>
    <property type="match status" value="1"/>
</dbReference>
<dbReference type="PANTHER" id="PTHR43350">
    <property type="entry name" value="NAD-DEPENDENT ALCOHOL DEHYDROGENASE"/>
    <property type="match status" value="1"/>
</dbReference>
<comment type="similarity">
    <text evidence="2">Belongs to the zinc-containing alcohol dehydrogenase family.</text>
</comment>
<dbReference type="AlphaFoldDB" id="A0AAD6IAH2"/>
<evidence type="ECO:0008006" key="10">
    <source>
        <dbReference type="Google" id="ProtNLM"/>
    </source>
</evidence>
<keyword evidence="3" id="KW-0479">Metal-binding</keyword>
<dbReference type="InterPro" id="IPR036291">
    <property type="entry name" value="NAD(P)-bd_dom_sf"/>
</dbReference>
<sequence length="377" mass="39525">MAMTTEALVVAELGANPTLETIQIDELRPDEALVEIHTVGLCHTDISCIEGTIPVEFPAVLGHEGSNGSGGGVLLKAGAHLTHLTAGSKVLLSFNSCGICRECVSSFPSYCQNYSSLNFGGRREDGSQPLSLPLGTKLFSNFFGQSAFSKLAIVNGRTIVQVPQSTDLALFAPLGCGIQTGAGTILNTLDVRPGQSLVVFGVGAVGLACVMAGKLRGADPLIAVDIDPTRLDLAIKLGATHGILASDITLGIVEEIKRLCPGNGVQRAVDCSGVPSVIEQMIKSLGSRGKAATVGAPAPGKSVNIDVFTHIIKGTHYIGSCEGDCVPSEIIPYLIEKHSQGLFPLEELVTVYDGKDFTKAFEDARKGMVVKAVLRWK</sequence>
<dbReference type="InterPro" id="IPR011032">
    <property type="entry name" value="GroES-like_sf"/>
</dbReference>
<keyword evidence="5" id="KW-0560">Oxidoreductase</keyword>
<reference evidence="8" key="2">
    <citation type="submission" date="2023-01" db="EMBL/GenBank/DDBJ databases">
        <authorList>
            <person name="Petersen C."/>
        </authorList>
    </citation>
    <scope>NUCLEOTIDE SEQUENCE</scope>
    <source>
        <strain evidence="8">IBT 15450</strain>
    </source>
</reference>
<dbReference type="SUPFAM" id="SSF50129">
    <property type="entry name" value="GroES-like"/>
    <property type="match status" value="1"/>
</dbReference>
<feature type="domain" description="Alcohol dehydrogenase-like C-terminal" evidence="6">
    <location>
        <begin position="204"/>
        <end position="329"/>
    </location>
</feature>
<dbReference type="EMBL" id="JAQJZL010000009">
    <property type="protein sequence ID" value="KAJ6038106.1"/>
    <property type="molecule type" value="Genomic_DNA"/>
</dbReference>
<organism evidence="8 9">
    <name type="scientific">Penicillium canescens</name>
    <dbReference type="NCBI Taxonomy" id="5083"/>
    <lineage>
        <taxon>Eukaryota</taxon>
        <taxon>Fungi</taxon>
        <taxon>Dikarya</taxon>
        <taxon>Ascomycota</taxon>
        <taxon>Pezizomycotina</taxon>
        <taxon>Eurotiomycetes</taxon>
        <taxon>Eurotiomycetidae</taxon>
        <taxon>Eurotiales</taxon>
        <taxon>Aspergillaceae</taxon>
        <taxon>Penicillium</taxon>
    </lineage>
</organism>
<dbReference type="CDD" id="cd08278">
    <property type="entry name" value="benzyl_alcohol_DH"/>
    <property type="match status" value="1"/>
</dbReference>
<evidence type="ECO:0000256" key="1">
    <source>
        <dbReference type="ARBA" id="ARBA00001947"/>
    </source>
</evidence>
<evidence type="ECO:0000313" key="9">
    <source>
        <dbReference type="Proteomes" id="UP001219568"/>
    </source>
</evidence>
<dbReference type="Pfam" id="PF08240">
    <property type="entry name" value="ADH_N"/>
    <property type="match status" value="1"/>
</dbReference>
<reference evidence="8" key="1">
    <citation type="journal article" date="2023" name="IMA Fungus">
        <title>Comparative genomic study of the Penicillium genus elucidates a diverse pangenome and 15 lateral gene transfer events.</title>
        <authorList>
            <person name="Petersen C."/>
            <person name="Sorensen T."/>
            <person name="Nielsen M.R."/>
            <person name="Sondergaard T.E."/>
            <person name="Sorensen J.L."/>
            <person name="Fitzpatrick D.A."/>
            <person name="Frisvad J.C."/>
            <person name="Nielsen K.L."/>
        </authorList>
    </citation>
    <scope>NUCLEOTIDE SEQUENCE</scope>
    <source>
        <strain evidence="8">IBT 15450</strain>
    </source>
</reference>